<dbReference type="RefSeq" id="WP_138252550.1">
    <property type="nucleotide sequence ID" value="NZ_VAVZ01000011.1"/>
</dbReference>
<dbReference type="GO" id="GO:0004452">
    <property type="term" value="F:isopentenyl-diphosphate delta-isomerase activity"/>
    <property type="evidence" value="ECO:0007669"/>
    <property type="project" value="UniProtKB-UniRule"/>
</dbReference>
<feature type="binding site" evidence="10">
    <location>
        <position position="118"/>
    </location>
    <ligand>
        <name>Mn(2+)</name>
        <dbReference type="ChEBI" id="CHEBI:29035"/>
    </ligand>
</feature>
<dbReference type="Pfam" id="PF00293">
    <property type="entry name" value="NUDIX"/>
    <property type="match status" value="1"/>
</dbReference>
<evidence type="ECO:0000313" key="13">
    <source>
        <dbReference type="EMBL" id="TLP98262.1"/>
    </source>
</evidence>
<feature type="active site" evidence="10 11">
    <location>
        <position position="118"/>
    </location>
</feature>
<evidence type="ECO:0000259" key="12">
    <source>
        <dbReference type="PROSITE" id="PS51462"/>
    </source>
</evidence>
<sequence length="188" mass="20572">MQSSASHVVLLTDNGEPCGTELKERVHSDQTPLHLGFSCHVLNSSGEVLVTRRALEKRTWPGVWTNSFCGHPQPSEDIQDAVRRHAAHELGMDVDEVSLELPDFQYRATDASGIVENEICPVFTAVAGTETKPNASEVAEMRWVRPENLAAAVAATPWAFSPWLVSQLPQLSLYRDGEGAPSIGRSQL</sequence>
<evidence type="ECO:0000256" key="3">
    <source>
        <dbReference type="ARBA" id="ARBA00012057"/>
    </source>
</evidence>
<gene>
    <name evidence="10" type="primary">idi</name>
    <name evidence="13" type="ORF">FEF26_05580</name>
</gene>
<comment type="caution">
    <text evidence="13">The sequence shown here is derived from an EMBL/GenBank/DDBJ whole genome shotgun (WGS) entry which is preliminary data.</text>
</comment>
<evidence type="ECO:0000256" key="4">
    <source>
        <dbReference type="ARBA" id="ARBA00022490"/>
    </source>
</evidence>
<evidence type="ECO:0000313" key="14">
    <source>
        <dbReference type="Proteomes" id="UP000310458"/>
    </source>
</evidence>
<evidence type="ECO:0000256" key="2">
    <source>
        <dbReference type="ARBA" id="ARBA00007579"/>
    </source>
</evidence>
<dbReference type="EMBL" id="VAVZ01000011">
    <property type="protein sequence ID" value="TLP98262.1"/>
    <property type="molecule type" value="Genomic_DNA"/>
</dbReference>
<feature type="domain" description="Nudix hydrolase" evidence="12">
    <location>
        <begin position="32"/>
        <end position="166"/>
    </location>
</feature>
<comment type="function">
    <text evidence="10">Catalyzes the 1,3-allylic rearrangement of the homoallylic substrate isopentenyl (IPP) to its highly electrophilic allylic isomer, dimethylallyl diphosphate (DMAPP).</text>
</comment>
<dbReference type="InterPro" id="IPR011876">
    <property type="entry name" value="IsopentenylPP_isomerase_typ1"/>
</dbReference>
<evidence type="ECO:0000256" key="8">
    <source>
        <dbReference type="ARBA" id="ARBA00023229"/>
    </source>
</evidence>
<dbReference type="GO" id="GO:0046872">
    <property type="term" value="F:metal ion binding"/>
    <property type="evidence" value="ECO:0007669"/>
    <property type="project" value="UniProtKB-KW"/>
</dbReference>
<feature type="binding site" evidence="10">
    <location>
        <position position="89"/>
    </location>
    <ligand>
        <name>Mg(2+)</name>
        <dbReference type="ChEBI" id="CHEBI:18420"/>
    </ligand>
</feature>
<dbReference type="PANTHER" id="PTHR10885">
    <property type="entry name" value="ISOPENTENYL-DIPHOSPHATE DELTA-ISOMERASE"/>
    <property type="match status" value="1"/>
</dbReference>
<feature type="active site" evidence="10 11">
    <location>
        <position position="69"/>
    </location>
</feature>
<dbReference type="Proteomes" id="UP000310458">
    <property type="component" value="Unassembled WGS sequence"/>
</dbReference>
<organism evidence="13 14">
    <name type="scientific">Nesterenkonia salmonea</name>
    <dbReference type="NCBI Taxonomy" id="1804987"/>
    <lineage>
        <taxon>Bacteria</taxon>
        <taxon>Bacillati</taxon>
        <taxon>Actinomycetota</taxon>
        <taxon>Actinomycetes</taxon>
        <taxon>Micrococcales</taxon>
        <taxon>Micrococcaceae</taxon>
        <taxon>Nesterenkonia</taxon>
    </lineage>
</organism>
<protein>
    <recommendedName>
        <fullName evidence="3 10">Isopentenyl-diphosphate Delta-isomerase</fullName>
        <shortName evidence="10">IPP isomerase</shortName>
        <ecNumber evidence="3 10">5.3.3.2</ecNumber>
    </recommendedName>
    <alternativeName>
        <fullName evidence="10">IPP:DMAPP isomerase</fullName>
    </alternativeName>
    <alternativeName>
        <fullName evidence="10">Isopentenyl pyrophosphate isomerase</fullName>
    </alternativeName>
</protein>
<evidence type="ECO:0000256" key="10">
    <source>
        <dbReference type="HAMAP-Rule" id="MF_00202"/>
    </source>
</evidence>
<reference evidence="13 14" key="1">
    <citation type="submission" date="2019-05" db="EMBL/GenBank/DDBJ databases">
        <title>Nesterenkonia sp. GY074 isolated from the Southern Atlantic Ocean.</title>
        <authorList>
            <person name="Zhang G."/>
        </authorList>
    </citation>
    <scope>NUCLEOTIDE SEQUENCE [LARGE SCALE GENOMIC DNA]</scope>
    <source>
        <strain evidence="13 14">GY074</strain>
    </source>
</reference>
<accession>A0A5R9BDU4</accession>
<dbReference type="UniPathway" id="UPA00059">
    <property type="reaction ID" value="UER00104"/>
</dbReference>
<dbReference type="InterPro" id="IPR015797">
    <property type="entry name" value="NUDIX_hydrolase-like_dom_sf"/>
</dbReference>
<dbReference type="NCBIfam" id="TIGR02150">
    <property type="entry name" value="IPP_isom_1"/>
    <property type="match status" value="1"/>
</dbReference>
<comment type="subcellular location">
    <subcellularLocation>
        <location evidence="10">Cytoplasm</location>
    </subcellularLocation>
</comment>
<evidence type="ECO:0000256" key="5">
    <source>
        <dbReference type="ARBA" id="ARBA00022723"/>
    </source>
</evidence>
<feature type="binding site" evidence="10">
    <location>
        <position position="71"/>
    </location>
    <ligand>
        <name>Mn(2+)</name>
        <dbReference type="ChEBI" id="CHEBI:29035"/>
    </ligand>
</feature>
<keyword evidence="5 10" id="KW-0479">Metal-binding</keyword>
<evidence type="ECO:0000256" key="9">
    <source>
        <dbReference type="ARBA" id="ARBA00023235"/>
    </source>
</evidence>
<dbReference type="AlphaFoldDB" id="A0A5R9BDU4"/>
<keyword evidence="7 10" id="KW-0464">Manganese</keyword>
<comment type="catalytic activity">
    <reaction evidence="10">
        <text>isopentenyl diphosphate = dimethylallyl diphosphate</text>
        <dbReference type="Rhea" id="RHEA:23284"/>
        <dbReference type="ChEBI" id="CHEBI:57623"/>
        <dbReference type="ChEBI" id="CHEBI:128769"/>
        <dbReference type="EC" id="5.3.3.2"/>
    </reaction>
</comment>
<evidence type="ECO:0000256" key="1">
    <source>
        <dbReference type="ARBA" id="ARBA00004826"/>
    </source>
</evidence>
<dbReference type="NCBIfam" id="NF002995">
    <property type="entry name" value="PRK03759.1"/>
    <property type="match status" value="1"/>
</dbReference>
<dbReference type="CDD" id="cd02885">
    <property type="entry name" value="NUDIX_IPP_Isomerase"/>
    <property type="match status" value="1"/>
</dbReference>
<dbReference type="FunFam" id="3.90.79.10:FF:000009">
    <property type="entry name" value="Isopentenyl-diphosphate Delta-isomerase"/>
    <property type="match status" value="1"/>
</dbReference>
<comment type="cofactor">
    <cofactor evidence="10">
        <name>Mg(2+)</name>
        <dbReference type="ChEBI" id="CHEBI:18420"/>
    </cofactor>
    <text evidence="10">Binds 1 Mg(2+) ion per subunit. The magnesium ion binds only when substrate is bound.</text>
</comment>
<feature type="binding site" evidence="10">
    <location>
        <position position="27"/>
    </location>
    <ligand>
        <name>Mn(2+)</name>
        <dbReference type="ChEBI" id="CHEBI:29035"/>
    </ligand>
</feature>
<comment type="pathway">
    <text evidence="1 10">Isoprenoid biosynthesis; dimethylallyl diphosphate biosynthesis; dimethylallyl diphosphate from isopentenyl diphosphate: step 1/1.</text>
</comment>
<dbReference type="HAMAP" id="MF_00202">
    <property type="entry name" value="Idi"/>
    <property type="match status" value="1"/>
</dbReference>
<dbReference type="OrthoDB" id="9809458at2"/>
<dbReference type="PROSITE" id="PS51462">
    <property type="entry name" value="NUDIX"/>
    <property type="match status" value="1"/>
</dbReference>
<keyword evidence="9 10" id="KW-0413">Isomerase</keyword>
<dbReference type="EC" id="5.3.3.2" evidence="3 10"/>
<dbReference type="Gene3D" id="3.90.79.10">
    <property type="entry name" value="Nucleoside Triphosphate Pyrophosphohydrolase"/>
    <property type="match status" value="1"/>
</dbReference>
<dbReference type="InterPro" id="IPR056375">
    <property type="entry name" value="Idi_bact"/>
</dbReference>
<evidence type="ECO:0000256" key="6">
    <source>
        <dbReference type="ARBA" id="ARBA00022842"/>
    </source>
</evidence>
<dbReference type="PANTHER" id="PTHR10885:SF0">
    <property type="entry name" value="ISOPENTENYL-DIPHOSPHATE DELTA-ISOMERASE"/>
    <property type="match status" value="1"/>
</dbReference>
<dbReference type="SUPFAM" id="SSF55811">
    <property type="entry name" value="Nudix"/>
    <property type="match status" value="1"/>
</dbReference>
<dbReference type="GO" id="GO:0005737">
    <property type="term" value="C:cytoplasm"/>
    <property type="evidence" value="ECO:0007669"/>
    <property type="project" value="UniProtKB-SubCell"/>
</dbReference>
<feature type="binding site" evidence="10">
    <location>
        <position position="116"/>
    </location>
    <ligand>
        <name>Mn(2+)</name>
        <dbReference type="ChEBI" id="CHEBI:29035"/>
    </ligand>
</feature>
<keyword evidence="6 10" id="KW-0460">Magnesium</keyword>
<keyword evidence="8 10" id="KW-0414">Isoprene biosynthesis</keyword>
<dbReference type="InterPro" id="IPR000086">
    <property type="entry name" value="NUDIX_hydrolase_dom"/>
</dbReference>
<dbReference type="PIRSF" id="PIRSF018427">
    <property type="entry name" value="Isopntndiph_ism"/>
    <property type="match status" value="1"/>
</dbReference>
<feature type="binding site" evidence="10">
    <location>
        <position position="34"/>
    </location>
    <ligand>
        <name>Mn(2+)</name>
        <dbReference type="ChEBI" id="CHEBI:29035"/>
    </ligand>
</feature>
<dbReference type="GO" id="GO:0008299">
    <property type="term" value="P:isoprenoid biosynthetic process"/>
    <property type="evidence" value="ECO:0007669"/>
    <property type="project" value="UniProtKB-UniRule"/>
</dbReference>
<comment type="similarity">
    <text evidence="2 10">Belongs to the IPP isomerase type 1 family.</text>
</comment>
<evidence type="ECO:0000256" key="7">
    <source>
        <dbReference type="ARBA" id="ARBA00023211"/>
    </source>
</evidence>
<proteinExistence type="inferred from homology"/>
<keyword evidence="14" id="KW-1185">Reference proteome</keyword>
<name>A0A5R9BDU4_9MICC</name>
<evidence type="ECO:0000256" key="11">
    <source>
        <dbReference type="PIRSR" id="PIRSR018427-1"/>
    </source>
</evidence>
<keyword evidence="4 10" id="KW-0963">Cytoplasm</keyword>
<dbReference type="GO" id="GO:0050992">
    <property type="term" value="P:dimethylallyl diphosphate biosynthetic process"/>
    <property type="evidence" value="ECO:0007669"/>
    <property type="project" value="UniProtKB-UniRule"/>
</dbReference>
<comment type="cofactor">
    <cofactor evidence="10">
        <name>Mn(2+)</name>
        <dbReference type="ChEBI" id="CHEBI:29035"/>
    </cofactor>
    <text evidence="10">Binds 1 Mn(2+) ion per subunit.</text>
</comment>